<dbReference type="EMBL" id="OX336425">
    <property type="protein sequence ID" value="CAI2766415.1"/>
    <property type="molecule type" value="Genomic_DNA"/>
</dbReference>
<sequence length="239" mass="28554">MKKNQIKNHYLILFVLFLNAYTIYGQTNNEISVYNWFDKNLGVESLEFENGPAHLNFDKTVNNQNRYYISEDFKKGSMKYNNQNYFDLLLNYDTYSDELVIKPYGESNTTKVNLFTENISSFTIGNEKFVNLKVPYSDSFRKGYYEEVPVGNNIILYIKHSKEKKKINKAEVDLIDFIPRHEFIVLKQNTFYPINDKKEITTLFQDNKRKINDFYLMYRNLKKEDAVLFMKNLLKYINN</sequence>
<dbReference type="KEGG" id="fcs:TRV642_1437"/>
<accession>A0A9W4TG45</accession>
<organism evidence="1 2">
    <name type="scientific">Flavobacterium collinsii</name>
    <dbReference type="NCBI Taxonomy" id="1114861"/>
    <lineage>
        <taxon>Bacteria</taxon>
        <taxon>Pseudomonadati</taxon>
        <taxon>Bacteroidota</taxon>
        <taxon>Flavobacteriia</taxon>
        <taxon>Flavobacteriales</taxon>
        <taxon>Flavobacteriaceae</taxon>
        <taxon>Flavobacterium</taxon>
    </lineage>
</organism>
<dbReference type="AlphaFoldDB" id="A0A9W4TG45"/>
<gene>
    <name evidence="1" type="ORF">TRV642_1437</name>
</gene>
<evidence type="ECO:0000313" key="2">
    <source>
        <dbReference type="Proteomes" id="UP001152749"/>
    </source>
</evidence>
<protein>
    <submittedName>
        <fullName evidence="1">Uncharacterized protein</fullName>
    </submittedName>
</protein>
<dbReference type="RefSeq" id="WP_263362543.1">
    <property type="nucleotide sequence ID" value="NZ_OX336425.1"/>
</dbReference>
<proteinExistence type="predicted"/>
<evidence type="ECO:0000313" key="1">
    <source>
        <dbReference type="EMBL" id="CAI2766415.1"/>
    </source>
</evidence>
<reference evidence="1" key="1">
    <citation type="submission" date="2022-09" db="EMBL/GenBank/DDBJ databases">
        <authorList>
            <person name="Duchaud E."/>
        </authorList>
    </citation>
    <scope>NUCLEOTIDE SEQUENCE</scope>
    <source>
        <strain evidence="1">TRV642</strain>
    </source>
</reference>
<dbReference type="Proteomes" id="UP001152749">
    <property type="component" value="Chromosome"/>
</dbReference>
<name>A0A9W4TG45_9FLAO</name>